<evidence type="ECO:0000313" key="1">
    <source>
        <dbReference type="EMBL" id="WOH05931.1"/>
    </source>
</evidence>
<evidence type="ECO:0000313" key="2">
    <source>
        <dbReference type="Proteomes" id="UP000077755"/>
    </source>
</evidence>
<reference evidence="1" key="2">
    <citation type="submission" date="2022-03" db="EMBL/GenBank/DDBJ databases">
        <title>Draft title - Genomic analysis of global carrot germplasm unveils the trajectory of domestication and the origin of high carotenoid orange carrot.</title>
        <authorList>
            <person name="Iorizzo M."/>
            <person name="Ellison S."/>
            <person name="Senalik D."/>
            <person name="Macko-Podgorni A."/>
            <person name="Grzebelus D."/>
            <person name="Bostan H."/>
            <person name="Rolling W."/>
            <person name="Curaba J."/>
            <person name="Simon P."/>
        </authorList>
    </citation>
    <scope>NUCLEOTIDE SEQUENCE</scope>
    <source>
        <tissue evidence="1">Leaf</tissue>
    </source>
</reference>
<organism evidence="1 2">
    <name type="scientific">Daucus carota subsp. sativus</name>
    <name type="common">Carrot</name>
    <dbReference type="NCBI Taxonomy" id="79200"/>
    <lineage>
        <taxon>Eukaryota</taxon>
        <taxon>Viridiplantae</taxon>
        <taxon>Streptophyta</taxon>
        <taxon>Embryophyta</taxon>
        <taxon>Tracheophyta</taxon>
        <taxon>Spermatophyta</taxon>
        <taxon>Magnoliopsida</taxon>
        <taxon>eudicotyledons</taxon>
        <taxon>Gunneridae</taxon>
        <taxon>Pentapetalae</taxon>
        <taxon>asterids</taxon>
        <taxon>campanulids</taxon>
        <taxon>Apiales</taxon>
        <taxon>Apiaceae</taxon>
        <taxon>Apioideae</taxon>
        <taxon>Scandiceae</taxon>
        <taxon>Daucinae</taxon>
        <taxon>Daucus</taxon>
        <taxon>Daucus sect. Daucus</taxon>
    </lineage>
</organism>
<protein>
    <submittedName>
        <fullName evidence="1">Uncharacterized protein</fullName>
    </submittedName>
</protein>
<dbReference type="PANTHER" id="PTHR33872:SF2">
    <property type="entry name" value="DNA POLYMERASE EPSILON CATALYTIC SUBUNIT A"/>
    <property type="match status" value="1"/>
</dbReference>
<name>A0AAF1B7B8_DAUCS</name>
<dbReference type="Proteomes" id="UP000077755">
    <property type="component" value="Chromosome 6"/>
</dbReference>
<proteinExistence type="predicted"/>
<keyword evidence="2" id="KW-1185">Reference proteome</keyword>
<dbReference type="AlphaFoldDB" id="A0AAF1B7B8"/>
<sequence length="126" mass="14394">MGSLMAGWGSNVQDPAAVKYQRNHSLTRDEIDTYWKSKKQKEEEHNEIVSEVIIYETDRVEKIYQLSSSVPLSVTKASDNREGSLEKLILKTEWWMRSNSAFLNEPPVLAPLAEGVTRQHKKFVSG</sequence>
<gene>
    <name evidence="1" type="ORF">DCAR_0625354</name>
</gene>
<accession>A0AAF1B7B8</accession>
<dbReference type="EMBL" id="CP093348">
    <property type="protein sequence ID" value="WOH05931.1"/>
    <property type="molecule type" value="Genomic_DNA"/>
</dbReference>
<reference evidence="1" key="1">
    <citation type="journal article" date="2016" name="Nat. Genet.">
        <title>A high-quality carrot genome assembly provides new insights into carotenoid accumulation and asterid genome evolution.</title>
        <authorList>
            <person name="Iorizzo M."/>
            <person name="Ellison S."/>
            <person name="Senalik D."/>
            <person name="Zeng P."/>
            <person name="Satapoomin P."/>
            <person name="Huang J."/>
            <person name="Bowman M."/>
            <person name="Iovene M."/>
            <person name="Sanseverino W."/>
            <person name="Cavagnaro P."/>
            <person name="Yildiz M."/>
            <person name="Macko-Podgorni A."/>
            <person name="Moranska E."/>
            <person name="Grzebelus E."/>
            <person name="Grzebelus D."/>
            <person name="Ashrafi H."/>
            <person name="Zheng Z."/>
            <person name="Cheng S."/>
            <person name="Spooner D."/>
            <person name="Van Deynze A."/>
            <person name="Simon P."/>
        </authorList>
    </citation>
    <scope>NUCLEOTIDE SEQUENCE</scope>
    <source>
        <tissue evidence="1">Leaf</tissue>
    </source>
</reference>
<dbReference type="PANTHER" id="PTHR33872">
    <property type="entry name" value="DNA POLYMERASE EPSILON CATALYTIC SUBUNIT A"/>
    <property type="match status" value="1"/>
</dbReference>